<feature type="transmembrane region" description="Helical" evidence="5">
    <location>
        <begin position="122"/>
        <end position="146"/>
    </location>
</feature>
<comment type="subcellular location">
    <subcellularLocation>
        <location evidence="1">Membrane</location>
        <topology evidence="1">Multi-pass membrane protein</topology>
    </subcellularLocation>
</comment>
<evidence type="ECO:0000313" key="6">
    <source>
        <dbReference type="EMBL" id="KAG7460268.1"/>
    </source>
</evidence>
<gene>
    <name evidence="6" type="ORF">MATL_G00219760</name>
</gene>
<dbReference type="EMBL" id="JAFDVH010000019">
    <property type="protein sequence ID" value="KAG7460268.1"/>
    <property type="molecule type" value="Genomic_DNA"/>
</dbReference>
<dbReference type="Pfam" id="PF00335">
    <property type="entry name" value="Tetraspanin"/>
    <property type="match status" value="1"/>
</dbReference>
<keyword evidence="2 5" id="KW-0812">Transmembrane</keyword>
<sequence length="159" mass="17039">MTTCGKLNKLFLTMFNTLMIMVGFVKLSVGAAAHSDSRLHLLGETKVSFQGVPVSVGEIVLMVSGAVILVTAVLGFYGAFKENRAVLIACSAVLGPLSAVDFVSVILASIHNQQIEWNLIGFVLFACPGFLMVCCLVCSVVLAQLIKRARWEATVRFSA</sequence>
<organism evidence="6 7">
    <name type="scientific">Megalops atlanticus</name>
    <name type="common">Tarpon</name>
    <name type="synonym">Clupea gigantea</name>
    <dbReference type="NCBI Taxonomy" id="7932"/>
    <lineage>
        <taxon>Eukaryota</taxon>
        <taxon>Metazoa</taxon>
        <taxon>Chordata</taxon>
        <taxon>Craniata</taxon>
        <taxon>Vertebrata</taxon>
        <taxon>Euteleostomi</taxon>
        <taxon>Actinopterygii</taxon>
        <taxon>Neopterygii</taxon>
        <taxon>Teleostei</taxon>
        <taxon>Elopiformes</taxon>
        <taxon>Megalopidae</taxon>
        <taxon>Megalops</taxon>
    </lineage>
</organism>
<evidence type="ECO:0000256" key="1">
    <source>
        <dbReference type="ARBA" id="ARBA00004141"/>
    </source>
</evidence>
<comment type="caution">
    <text evidence="6">The sequence shown here is derived from an EMBL/GenBank/DDBJ whole genome shotgun (WGS) entry which is preliminary data.</text>
</comment>
<keyword evidence="3 5" id="KW-1133">Transmembrane helix</keyword>
<feature type="transmembrane region" description="Helical" evidence="5">
    <location>
        <begin position="59"/>
        <end position="79"/>
    </location>
</feature>
<feature type="transmembrane region" description="Helical" evidence="5">
    <location>
        <begin position="12"/>
        <end position="33"/>
    </location>
</feature>
<evidence type="ECO:0000256" key="4">
    <source>
        <dbReference type="ARBA" id="ARBA00023136"/>
    </source>
</evidence>
<dbReference type="AlphaFoldDB" id="A0A9D3SXK4"/>
<evidence type="ECO:0000256" key="3">
    <source>
        <dbReference type="ARBA" id="ARBA00022989"/>
    </source>
</evidence>
<keyword evidence="4 5" id="KW-0472">Membrane</keyword>
<feature type="transmembrane region" description="Helical" evidence="5">
    <location>
        <begin position="86"/>
        <end position="110"/>
    </location>
</feature>
<proteinExistence type="predicted"/>
<dbReference type="InterPro" id="IPR018499">
    <property type="entry name" value="Tetraspanin/Peripherin"/>
</dbReference>
<name>A0A9D3SXK4_MEGAT</name>
<evidence type="ECO:0000256" key="5">
    <source>
        <dbReference type="SAM" id="Phobius"/>
    </source>
</evidence>
<dbReference type="PRINTS" id="PR00259">
    <property type="entry name" value="TMFOUR"/>
</dbReference>
<evidence type="ECO:0000313" key="7">
    <source>
        <dbReference type="Proteomes" id="UP001046870"/>
    </source>
</evidence>
<dbReference type="Proteomes" id="UP001046870">
    <property type="component" value="Chromosome 19"/>
</dbReference>
<reference evidence="6" key="1">
    <citation type="submission" date="2021-01" db="EMBL/GenBank/DDBJ databases">
        <authorList>
            <person name="Zahm M."/>
            <person name="Roques C."/>
            <person name="Cabau C."/>
            <person name="Klopp C."/>
            <person name="Donnadieu C."/>
            <person name="Jouanno E."/>
            <person name="Lampietro C."/>
            <person name="Louis A."/>
            <person name="Herpin A."/>
            <person name="Echchiki A."/>
            <person name="Berthelot C."/>
            <person name="Parey E."/>
            <person name="Roest-Crollius H."/>
            <person name="Braasch I."/>
            <person name="Postlethwait J."/>
            <person name="Bobe J."/>
            <person name="Montfort J."/>
            <person name="Bouchez O."/>
            <person name="Begum T."/>
            <person name="Mejri S."/>
            <person name="Adams A."/>
            <person name="Chen W.-J."/>
            <person name="Guiguen Y."/>
        </authorList>
    </citation>
    <scope>NUCLEOTIDE SEQUENCE</scope>
    <source>
        <strain evidence="6">YG-15Mar2019-1</strain>
        <tissue evidence="6">Brain</tissue>
    </source>
</reference>
<evidence type="ECO:0000256" key="2">
    <source>
        <dbReference type="ARBA" id="ARBA00022692"/>
    </source>
</evidence>
<accession>A0A9D3SXK4</accession>
<dbReference type="GO" id="GO:0016020">
    <property type="term" value="C:membrane"/>
    <property type="evidence" value="ECO:0007669"/>
    <property type="project" value="UniProtKB-SubCell"/>
</dbReference>
<protein>
    <submittedName>
        <fullName evidence="6">Uncharacterized protein</fullName>
    </submittedName>
</protein>
<keyword evidence="7" id="KW-1185">Reference proteome</keyword>